<evidence type="ECO:0000256" key="2">
    <source>
        <dbReference type="ARBA" id="ARBA00023242"/>
    </source>
</evidence>
<accession>A0ABR1C753</accession>
<name>A0ABR1C753_NECAM</name>
<dbReference type="HAMAP" id="MF_03154">
    <property type="entry name" value="Salvage_MtnD_euk"/>
    <property type="match status" value="1"/>
</dbReference>
<dbReference type="CDD" id="cd02232">
    <property type="entry name" value="cupin_ARD"/>
    <property type="match status" value="1"/>
</dbReference>
<dbReference type="InterPro" id="IPR014710">
    <property type="entry name" value="RmlC-like_jellyroll"/>
</dbReference>
<dbReference type="Gene3D" id="2.60.120.10">
    <property type="entry name" value="Jelly Rolls"/>
    <property type="match status" value="1"/>
</dbReference>
<sequence length="202" mass="23741">MTVSMKFTVENLNKVVVPLKRVLLLGRIRKRKPSPNATHCDPTKEMVQIWQMEPYPCGDPRLPHHVFPPKMITPDELSRRTGTLYWKLDTLDPVALSKRLKVMKMERRFNKEDIFTLDAETTANFRDKIDELFEESNHPEDQARMIIEGSAYYDVEDKNGDWVRILCEYGDLIVIPANTSFRFTTTPQNFVKMRRFFKEGDE</sequence>
<comment type="caution">
    <text evidence="3">Lacks conserved residue(s) required for the propagation of feature annotation.</text>
</comment>
<dbReference type="Proteomes" id="UP001303046">
    <property type="component" value="Unassembled WGS sequence"/>
</dbReference>
<dbReference type="InterPro" id="IPR011051">
    <property type="entry name" value="RmlC_Cupin_sf"/>
</dbReference>
<comment type="caution">
    <text evidence="3">This enzyme lacks one or more conserved metal-binding sites. It may be non-functional.</text>
</comment>
<comment type="function">
    <text evidence="3">Probable inactive acireductone dioxygenase.</text>
</comment>
<proteinExistence type="inferred from homology"/>
<dbReference type="SUPFAM" id="SSF51182">
    <property type="entry name" value="RmlC-like cupins"/>
    <property type="match status" value="1"/>
</dbReference>
<keyword evidence="5" id="KW-1185">Reference proteome</keyword>
<dbReference type="Pfam" id="PF03079">
    <property type="entry name" value="ARD"/>
    <property type="match status" value="1"/>
</dbReference>
<evidence type="ECO:0000313" key="5">
    <source>
        <dbReference type="Proteomes" id="UP001303046"/>
    </source>
</evidence>
<evidence type="ECO:0000256" key="1">
    <source>
        <dbReference type="ARBA" id="ARBA00022490"/>
    </source>
</evidence>
<keyword evidence="1 3" id="KW-0963">Cytoplasm</keyword>
<evidence type="ECO:0000313" key="4">
    <source>
        <dbReference type="EMBL" id="KAK6733786.1"/>
    </source>
</evidence>
<dbReference type="EMBL" id="JAVFWL010000002">
    <property type="protein sequence ID" value="KAK6733786.1"/>
    <property type="molecule type" value="Genomic_DNA"/>
</dbReference>
<dbReference type="InterPro" id="IPR027496">
    <property type="entry name" value="ARD_euk"/>
</dbReference>
<reference evidence="4 5" key="1">
    <citation type="submission" date="2023-08" db="EMBL/GenBank/DDBJ databases">
        <title>A Necator americanus chromosomal reference genome.</title>
        <authorList>
            <person name="Ilik V."/>
            <person name="Petrzelkova K.J."/>
            <person name="Pardy F."/>
            <person name="Fuh T."/>
            <person name="Niatou-Singa F.S."/>
            <person name="Gouil Q."/>
            <person name="Baker L."/>
            <person name="Ritchie M.E."/>
            <person name="Jex A.R."/>
            <person name="Gazzola D."/>
            <person name="Li H."/>
            <person name="Toshio Fujiwara R."/>
            <person name="Zhan B."/>
            <person name="Aroian R.V."/>
            <person name="Pafco B."/>
            <person name="Schwarz E.M."/>
        </authorList>
    </citation>
    <scope>NUCLEOTIDE SEQUENCE [LARGE SCALE GENOMIC DNA]</scope>
    <source>
        <strain evidence="4 5">Aroian</strain>
        <tissue evidence="4">Whole animal</tissue>
    </source>
</reference>
<keyword evidence="2 3" id="KW-0539">Nucleus</keyword>
<comment type="caution">
    <text evidence="4">The sequence shown here is derived from an EMBL/GenBank/DDBJ whole genome shotgun (WGS) entry which is preliminary data.</text>
</comment>
<dbReference type="PANTHER" id="PTHR23418:SF1">
    <property type="entry name" value="INACTIVE ACIREDUCTONE DIOXYGENASE 2-RELATED"/>
    <property type="match status" value="1"/>
</dbReference>
<organism evidence="4 5">
    <name type="scientific">Necator americanus</name>
    <name type="common">Human hookworm</name>
    <dbReference type="NCBI Taxonomy" id="51031"/>
    <lineage>
        <taxon>Eukaryota</taxon>
        <taxon>Metazoa</taxon>
        <taxon>Ecdysozoa</taxon>
        <taxon>Nematoda</taxon>
        <taxon>Chromadorea</taxon>
        <taxon>Rhabditida</taxon>
        <taxon>Rhabditina</taxon>
        <taxon>Rhabditomorpha</taxon>
        <taxon>Strongyloidea</taxon>
        <taxon>Ancylostomatidae</taxon>
        <taxon>Bunostominae</taxon>
        <taxon>Necator</taxon>
    </lineage>
</organism>
<dbReference type="InterPro" id="IPR004313">
    <property type="entry name" value="ARD"/>
</dbReference>
<comment type="subcellular location">
    <subcellularLocation>
        <location evidence="3">Cytoplasm</location>
    </subcellularLocation>
    <subcellularLocation>
        <location evidence="3">Nucleus</location>
    </subcellularLocation>
</comment>
<evidence type="ECO:0000256" key="3">
    <source>
        <dbReference type="HAMAP-Rule" id="MF_03154"/>
    </source>
</evidence>
<comment type="similarity">
    <text evidence="3">Belongs to the acireductone dioxygenase (ARD) family.</text>
</comment>
<protein>
    <recommendedName>
        <fullName evidence="3">Probable inactive acireductone dioxygenase</fullName>
    </recommendedName>
</protein>
<dbReference type="PANTHER" id="PTHR23418">
    <property type="entry name" value="ACIREDUCTONE DIOXYGENASE"/>
    <property type="match status" value="1"/>
</dbReference>
<gene>
    <name evidence="4" type="primary">Necator_chrII.g5301</name>
    <name evidence="4" type="ORF">RB195_017508</name>
</gene>